<dbReference type="SUPFAM" id="SSF46785">
    <property type="entry name" value="Winged helix' DNA-binding domain"/>
    <property type="match status" value="1"/>
</dbReference>
<dbReference type="EMBL" id="CP062806">
    <property type="protein sequence ID" value="QOT82034.1"/>
    <property type="molecule type" value="Genomic_DNA"/>
</dbReference>
<dbReference type="Gene3D" id="3.40.190.290">
    <property type="match status" value="1"/>
</dbReference>
<evidence type="ECO:0000313" key="6">
    <source>
        <dbReference type="EMBL" id="QOT82034.1"/>
    </source>
</evidence>
<keyword evidence="3" id="KW-0238">DNA-binding</keyword>
<keyword evidence="6" id="KW-0614">Plasmid</keyword>
<dbReference type="InterPro" id="IPR036388">
    <property type="entry name" value="WH-like_DNA-bd_sf"/>
</dbReference>
<evidence type="ECO:0000256" key="2">
    <source>
        <dbReference type="ARBA" id="ARBA00023015"/>
    </source>
</evidence>
<comment type="similarity">
    <text evidence="1">Belongs to the LysR transcriptional regulatory family.</text>
</comment>
<reference evidence="6 7" key="1">
    <citation type="submission" date="2020-10" db="EMBL/GenBank/DDBJ databases">
        <title>Complete genome sequence of Cupriavidus basilensis CCUG 49340T.</title>
        <authorList>
            <person name="Salva-Serra F."/>
            <person name="Donoso R.A."/>
            <person name="Cho K.H."/>
            <person name="Yoo J.A."/>
            <person name="Lee K."/>
            <person name="Yoon S.-H."/>
            <person name="Perez-Pantoja D."/>
            <person name="Moore E.R.B."/>
        </authorList>
    </citation>
    <scope>NUCLEOTIDE SEQUENCE [LARGE SCALE GENOMIC DNA]</scope>
    <source>
        <strain evidence="7">CCUG 49340</strain>
        <plasmid evidence="6 7">pRK1-2</plasmid>
    </source>
</reference>
<dbReference type="Pfam" id="PF00126">
    <property type="entry name" value="HTH_1"/>
    <property type="match status" value="1"/>
</dbReference>
<sequence length="327" mass="36030">MMGSLKRCDVDRLEDLLFFAEIVDHDGFSAAARNLGLQRSKLSRRIAELEQRMGVRLLQRNTRHISLTSAGEQVYSHARILAQEARAAFNIASELYGEPRGVLRVACSSTLAANALISVVSRFCRQYPHVRIVINAADQIVDLVSERADLAFRVSSTPLDDSSLITRVITPVPMVMAMSADLLRMRQGKLLLHPSEVPELGLIALAAHDGIKKIDFSQSGKNRYRLRHLPRLMCGNMSVLLSAVGAGLGVAALPRYLCLTAIAHGQLVDAFDPQSEWQPDASQLYSLMPTRRGVSFTTRLFLDFATPLLEKIVSAQHSHSLVLPLPA</sequence>
<dbReference type="GO" id="GO:0003700">
    <property type="term" value="F:DNA-binding transcription factor activity"/>
    <property type="evidence" value="ECO:0007669"/>
    <property type="project" value="InterPro"/>
</dbReference>
<dbReference type="InterPro" id="IPR005119">
    <property type="entry name" value="LysR_subst-bd"/>
</dbReference>
<keyword evidence="2" id="KW-0805">Transcription regulation</keyword>
<dbReference type="GO" id="GO:0043565">
    <property type="term" value="F:sequence-specific DNA binding"/>
    <property type="evidence" value="ECO:0007669"/>
    <property type="project" value="TreeGrafter"/>
</dbReference>
<proteinExistence type="inferred from homology"/>
<dbReference type="Proteomes" id="UP000397656">
    <property type="component" value="Plasmid pRK1-2"/>
</dbReference>
<evidence type="ECO:0000259" key="5">
    <source>
        <dbReference type="PROSITE" id="PS50931"/>
    </source>
</evidence>
<keyword evidence="4" id="KW-0804">Transcription</keyword>
<name>A0A643FNM9_9BURK</name>
<dbReference type="GO" id="GO:0006351">
    <property type="term" value="P:DNA-templated transcription"/>
    <property type="evidence" value="ECO:0007669"/>
    <property type="project" value="TreeGrafter"/>
</dbReference>
<dbReference type="Gene3D" id="1.10.10.10">
    <property type="entry name" value="Winged helix-like DNA-binding domain superfamily/Winged helix DNA-binding domain"/>
    <property type="match status" value="1"/>
</dbReference>
<dbReference type="AlphaFoldDB" id="A0A643FNM9"/>
<dbReference type="PANTHER" id="PTHR30537:SF31">
    <property type="entry name" value="TRANSCRIPTIONAL REGULATOR, LYSR FAMILY"/>
    <property type="match status" value="1"/>
</dbReference>
<evidence type="ECO:0000256" key="1">
    <source>
        <dbReference type="ARBA" id="ARBA00009437"/>
    </source>
</evidence>
<evidence type="ECO:0000256" key="4">
    <source>
        <dbReference type="ARBA" id="ARBA00023163"/>
    </source>
</evidence>
<protein>
    <submittedName>
        <fullName evidence="6">LysR family transcriptional regulator</fullName>
    </submittedName>
</protein>
<evidence type="ECO:0000313" key="7">
    <source>
        <dbReference type="Proteomes" id="UP000397656"/>
    </source>
</evidence>
<organism evidence="6 7">
    <name type="scientific">Cupriavidus basilensis</name>
    <dbReference type="NCBI Taxonomy" id="68895"/>
    <lineage>
        <taxon>Bacteria</taxon>
        <taxon>Pseudomonadati</taxon>
        <taxon>Pseudomonadota</taxon>
        <taxon>Betaproteobacteria</taxon>
        <taxon>Burkholderiales</taxon>
        <taxon>Burkholderiaceae</taxon>
        <taxon>Cupriavidus</taxon>
    </lineage>
</organism>
<feature type="domain" description="HTH lysR-type" evidence="5">
    <location>
        <begin position="11"/>
        <end position="68"/>
    </location>
</feature>
<dbReference type="InterPro" id="IPR000847">
    <property type="entry name" value="LysR_HTH_N"/>
</dbReference>
<geneLocation type="plasmid" evidence="6 7">
    <name>pRK1-2</name>
</geneLocation>
<dbReference type="PROSITE" id="PS50931">
    <property type="entry name" value="HTH_LYSR"/>
    <property type="match status" value="1"/>
</dbReference>
<dbReference type="InterPro" id="IPR058163">
    <property type="entry name" value="LysR-type_TF_proteobact-type"/>
</dbReference>
<accession>A0A643FNM9</accession>
<dbReference type="GeneID" id="98406705"/>
<gene>
    <name evidence="6" type="ORF">F7R26_037680</name>
</gene>
<dbReference type="Pfam" id="PF03466">
    <property type="entry name" value="LysR_substrate"/>
    <property type="match status" value="1"/>
</dbReference>
<dbReference type="FunFam" id="1.10.10.10:FF:000001">
    <property type="entry name" value="LysR family transcriptional regulator"/>
    <property type="match status" value="1"/>
</dbReference>
<dbReference type="InterPro" id="IPR036390">
    <property type="entry name" value="WH_DNA-bd_sf"/>
</dbReference>
<dbReference type="SUPFAM" id="SSF53850">
    <property type="entry name" value="Periplasmic binding protein-like II"/>
    <property type="match status" value="1"/>
</dbReference>
<dbReference type="RefSeq" id="WP_150991997.1">
    <property type="nucleotide sequence ID" value="NZ_CP062806.1"/>
</dbReference>
<dbReference type="PANTHER" id="PTHR30537">
    <property type="entry name" value="HTH-TYPE TRANSCRIPTIONAL REGULATOR"/>
    <property type="match status" value="1"/>
</dbReference>
<evidence type="ECO:0000256" key="3">
    <source>
        <dbReference type="ARBA" id="ARBA00023125"/>
    </source>
</evidence>